<evidence type="ECO:0000256" key="11">
    <source>
        <dbReference type="ARBA" id="ARBA00035120"/>
    </source>
</evidence>
<evidence type="ECO:0000256" key="3">
    <source>
        <dbReference type="ARBA" id="ARBA00022475"/>
    </source>
</evidence>
<dbReference type="GO" id="GO:0062054">
    <property type="term" value="F:fluoride channel activity"/>
    <property type="evidence" value="ECO:0007669"/>
    <property type="project" value="UniProtKB-UniRule"/>
</dbReference>
<evidence type="ECO:0000256" key="1">
    <source>
        <dbReference type="ARBA" id="ARBA00004651"/>
    </source>
</evidence>
<comment type="catalytic activity">
    <reaction evidence="12">
        <text>fluoride(in) = fluoride(out)</text>
        <dbReference type="Rhea" id="RHEA:76159"/>
        <dbReference type="ChEBI" id="CHEBI:17051"/>
    </reaction>
    <physiologicalReaction direction="left-to-right" evidence="12">
        <dbReference type="Rhea" id="RHEA:76160"/>
    </physiologicalReaction>
</comment>
<feature type="transmembrane region" description="Helical" evidence="14">
    <location>
        <begin position="92"/>
        <end position="115"/>
    </location>
</feature>
<comment type="similarity">
    <text evidence="11 14">Belongs to the fluoride channel Fluc/FEX (TC 1.A.43) family.</text>
</comment>
<organism evidence="15 16">
    <name type="scientific">Listeria monocytogenes</name>
    <dbReference type="NCBI Taxonomy" id="1639"/>
    <lineage>
        <taxon>Bacteria</taxon>
        <taxon>Bacillati</taxon>
        <taxon>Bacillota</taxon>
        <taxon>Bacilli</taxon>
        <taxon>Bacillales</taxon>
        <taxon>Listeriaceae</taxon>
        <taxon>Listeria</taxon>
    </lineage>
</organism>
<reference evidence="15 16" key="1">
    <citation type="submission" date="2018-06" db="EMBL/GenBank/DDBJ databases">
        <authorList>
            <consortium name="GenomeTrakr: Next Generation Sequencing Network for Food Pathogen Tracability"/>
        </authorList>
    </citation>
    <scope>NUCLEOTIDE SEQUENCE [LARGE SCALE GENOMIC DNA]</scope>
    <source>
        <strain evidence="15 16">VA-WGS-00405</strain>
    </source>
</reference>
<sequence>MLQGVVVGVGAVFGSLARYLFSNWMKKNGQSQFPWGTYLINMTGAFLLGIIIGSDLSVIWTLLLGTGFMGGFTTFSTLKSESVDLLLRKKHFLFLTYLSLSYCIGLLMAFAGLYIGNHI</sequence>
<evidence type="ECO:0000256" key="14">
    <source>
        <dbReference type="HAMAP-Rule" id="MF_00454"/>
    </source>
</evidence>
<keyword evidence="6 14" id="KW-1133">Transmembrane helix</keyword>
<comment type="function">
    <text evidence="13 14">Fluoride-specific ion channel. Important for reducing fluoride concentration in the cell, thus reducing its toxicity.</text>
</comment>
<keyword evidence="3 14" id="KW-1003">Cell membrane</keyword>
<accession>A0AAN3AYN0</accession>
<feature type="transmembrane region" description="Helical" evidence="14">
    <location>
        <begin position="33"/>
        <end position="52"/>
    </location>
</feature>
<name>A0AAN3AYN0_LISMN</name>
<dbReference type="PANTHER" id="PTHR28259:SF16">
    <property type="entry name" value="FLUORIDE-SPECIFIC ION CHANNEL FLUC 2"/>
    <property type="match status" value="1"/>
</dbReference>
<feature type="transmembrane region" description="Helical" evidence="14">
    <location>
        <begin position="58"/>
        <end position="80"/>
    </location>
</feature>
<evidence type="ECO:0000256" key="5">
    <source>
        <dbReference type="ARBA" id="ARBA00022723"/>
    </source>
</evidence>
<feature type="binding site" evidence="14">
    <location>
        <position position="70"/>
    </location>
    <ligand>
        <name>Na(+)</name>
        <dbReference type="ChEBI" id="CHEBI:29101"/>
        <note>structural</note>
    </ligand>
</feature>
<gene>
    <name evidence="14 15" type="primary">crcB</name>
    <name evidence="14" type="synonym">fluC</name>
    <name evidence="15" type="ORF">UI29_15805</name>
</gene>
<protein>
    <recommendedName>
        <fullName evidence="14">Fluoride-specific ion channel FluC</fullName>
    </recommendedName>
</protein>
<evidence type="ECO:0000256" key="12">
    <source>
        <dbReference type="ARBA" id="ARBA00035585"/>
    </source>
</evidence>
<dbReference type="GO" id="GO:0140114">
    <property type="term" value="P:cellular detoxification of fluoride"/>
    <property type="evidence" value="ECO:0007669"/>
    <property type="project" value="UniProtKB-UniRule"/>
</dbReference>
<dbReference type="Proteomes" id="UP000345329">
    <property type="component" value="Unassembled WGS sequence"/>
</dbReference>
<keyword evidence="2 14" id="KW-0813">Transport</keyword>
<dbReference type="GO" id="GO:0046872">
    <property type="term" value="F:metal ion binding"/>
    <property type="evidence" value="ECO:0007669"/>
    <property type="project" value="UniProtKB-KW"/>
</dbReference>
<dbReference type="RefSeq" id="WP_031642122.1">
    <property type="nucleotide sequence ID" value="NC_022046.1"/>
</dbReference>
<evidence type="ECO:0000256" key="10">
    <source>
        <dbReference type="ARBA" id="ARBA00023303"/>
    </source>
</evidence>
<comment type="activity regulation">
    <text evidence="14">Na(+) is not transported, but it plays an essential structural role and its presence is essential for fluoride channel function.</text>
</comment>
<feature type="transmembrane region" description="Helical" evidence="14">
    <location>
        <begin position="6"/>
        <end position="21"/>
    </location>
</feature>
<dbReference type="PANTHER" id="PTHR28259">
    <property type="entry name" value="FLUORIDE EXPORT PROTEIN 1-RELATED"/>
    <property type="match status" value="1"/>
</dbReference>
<keyword evidence="10 14" id="KW-0407">Ion channel</keyword>
<keyword evidence="8 14" id="KW-0406">Ion transport</keyword>
<dbReference type="GO" id="GO:0005886">
    <property type="term" value="C:plasma membrane"/>
    <property type="evidence" value="ECO:0007669"/>
    <property type="project" value="UniProtKB-SubCell"/>
</dbReference>
<comment type="subcellular location">
    <subcellularLocation>
        <location evidence="1 14">Cell membrane</location>
        <topology evidence="1 14">Multi-pass membrane protein</topology>
    </subcellularLocation>
</comment>
<dbReference type="EMBL" id="AAAMZD010000015">
    <property type="protein sequence ID" value="EAD3794219.1"/>
    <property type="molecule type" value="Genomic_DNA"/>
</dbReference>
<evidence type="ECO:0000256" key="9">
    <source>
        <dbReference type="ARBA" id="ARBA00023136"/>
    </source>
</evidence>
<keyword evidence="7 14" id="KW-0915">Sodium</keyword>
<evidence type="ECO:0000256" key="2">
    <source>
        <dbReference type="ARBA" id="ARBA00022448"/>
    </source>
</evidence>
<keyword evidence="5 14" id="KW-0479">Metal-binding</keyword>
<evidence type="ECO:0000256" key="13">
    <source>
        <dbReference type="ARBA" id="ARBA00049940"/>
    </source>
</evidence>
<dbReference type="HAMAP" id="MF_00454">
    <property type="entry name" value="FluC"/>
    <property type="match status" value="1"/>
</dbReference>
<feature type="binding site" evidence="14">
    <location>
        <position position="73"/>
    </location>
    <ligand>
        <name>Na(+)</name>
        <dbReference type="ChEBI" id="CHEBI:29101"/>
        <note>structural</note>
    </ligand>
</feature>
<dbReference type="NCBIfam" id="NF010801">
    <property type="entry name" value="PRK14205.1"/>
    <property type="match status" value="1"/>
</dbReference>
<keyword evidence="4 14" id="KW-0812">Transmembrane</keyword>
<proteinExistence type="inferred from homology"/>
<evidence type="ECO:0000313" key="15">
    <source>
        <dbReference type="EMBL" id="EAD3794219.1"/>
    </source>
</evidence>
<keyword evidence="9 14" id="KW-0472">Membrane</keyword>
<dbReference type="InterPro" id="IPR003691">
    <property type="entry name" value="FluC"/>
</dbReference>
<evidence type="ECO:0000313" key="16">
    <source>
        <dbReference type="Proteomes" id="UP000345329"/>
    </source>
</evidence>
<evidence type="ECO:0000256" key="4">
    <source>
        <dbReference type="ARBA" id="ARBA00022692"/>
    </source>
</evidence>
<evidence type="ECO:0000256" key="6">
    <source>
        <dbReference type="ARBA" id="ARBA00022989"/>
    </source>
</evidence>
<evidence type="ECO:0000256" key="8">
    <source>
        <dbReference type="ARBA" id="ARBA00023065"/>
    </source>
</evidence>
<dbReference type="Pfam" id="PF02537">
    <property type="entry name" value="CRCB"/>
    <property type="match status" value="1"/>
</dbReference>
<dbReference type="AlphaFoldDB" id="A0AAN3AYN0"/>
<evidence type="ECO:0000256" key="7">
    <source>
        <dbReference type="ARBA" id="ARBA00023053"/>
    </source>
</evidence>
<comment type="caution">
    <text evidence="15">The sequence shown here is derived from an EMBL/GenBank/DDBJ whole genome shotgun (WGS) entry which is preliminary data.</text>
</comment>